<dbReference type="Pfam" id="PF05225">
    <property type="entry name" value="HTH_psq"/>
    <property type="match status" value="1"/>
</dbReference>
<organism evidence="5 6">
    <name type="scientific">Sitophilus oryzae</name>
    <name type="common">Rice weevil</name>
    <name type="synonym">Curculio oryzae</name>
    <dbReference type="NCBI Taxonomy" id="7048"/>
    <lineage>
        <taxon>Eukaryota</taxon>
        <taxon>Metazoa</taxon>
        <taxon>Ecdysozoa</taxon>
        <taxon>Arthropoda</taxon>
        <taxon>Hexapoda</taxon>
        <taxon>Insecta</taxon>
        <taxon>Pterygota</taxon>
        <taxon>Neoptera</taxon>
        <taxon>Endopterygota</taxon>
        <taxon>Coleoptera</taxon>
        <taxon>Polyphaga</taxon>
        <taxon>Cucujiformia</taxon>
        <taxon>Curculionidae</taxon>
        <taxon>Dryophthorinae</taxon>
        <taxon>Sitophilus</taxon>
    </lineage>
</organism>
<evidence type="ECO:0000256" key="3">
    <source>
        <dbReference type="ARBA" id="ARBA00023242"/>
    </source>
</evidence>
<protein>
    <submittedName>
        <fullName evidence="6">Uncharacterized protein LOC115879587</fullName>
    </submittedName>
</protein>
<name>A0A6J2XNA6_SITOR</name>
<dbReference type="SUPFAM" id="SSF46689">
    <property type="entry name" value="Homeodomain-like"/>
    <property type="match status" value="1"/>
</dbReference>
<keyword evidence="5" id="KW-1185">Reference proteome</keyword>
<evidence type="ECO:0000313" key="5">
    <source>
        <dbReference type="Proteomes" id="UP000504635"/>
    </source>
</evidence>
<dbReference type="OrthoDB" id="6756758at2759"/>
<dbReference type="KEGG" id="soy:115879587"/>
<accession>A0A6J2XNA6</accession>
<evidence type="ECO:0000256" key="2">
    <source>
        <dbReference type="ARBA" id="ARBA00023125"/>
    </source>
</evidence>
<evidence type="ECO:0000313" key="6">
    <source>
        <dbReference type="RefSeq" id="XP_030752340.1"/>
    </source>
</evidence>
<dbReference type="InterPro" id="IPR007889">
    <property type="entry name" value="HTH_Psq"/>
</dbReference>
<keyword evidence="2" id="KW-0238">DNA-binding</keyword>
<reference evidence="6" key="1">
    <citation type="submission" date="2025-08" db="UniProtKB">
        <authorList>
            <consortium name="RefSeq"/>
        </authorList>
    </citation>
    <scope>IDENTIFICATION</scope>
    <source>
        <tissue evidence="6">Gonads</tissue>
    </source>
</reference>
<dbReference type="InterPro" id="IPR004875">
    <property type="entry name" value="DDE_SF_endonuclease_dom"/>
</dbReference>
<dbReference type="Pfam" id="PF03184">
    <property type="entry name" value="DDE_1"/>
    <property type="match status" value="1"/>
</dbReference>
<dbReference type="InterPro" id="IPR050863">
    <property type="entry name" value="CenT-Element_Derived"/>
</dbReference>
<keyword evidence="3" id="KW-0539">Nucleus</keyword>
<dbReference type="AlphaFoldDB" id="A0A6J2XNA6"/>
<evidence type="ECO:0000259" key="4">
    <source>
        <dbReference type="PROSITE" id="PS51253"/>
    </source>
</evidence>
<sequence>MSPASKTKTPSQKYTEDDVQKALTAINNGTSQRKAALQFKVPRATLQFRASENFHDKTTRGPNPILSLDEETRLKDWICACQKKGFPLRIEDVQHSVKGFLDAYPRENPFIDNMPGKGWYRSFLKRNPEVTLRTPEAITAASSNISEKDIRKWFSGVEQYLDQKGYYDILKDPSRIFNGDETCFYLSPKNKRVLAVRGSKNVYEIKHHSKVNLTVMFTFAASGDITPPMVIYPYKRLPSSVVKSVPAEWGIGCSNSGWMKNEIFFEHIGNVYYKHLVAKNIKFPIILFVDGHTTHMTLQTSELCSKLKIILVALYPNATRIMQPADVAAFKSLKIGWNKAVLNFRRENPNSVVTKENFALVLNSAISSLKSVSIINGFKTTGLYPWNPSAIDYSKYLGKNNSRIKESVSQEVSITYADFEKLVGTEKIKMFQNNACEDLNEEAQILYNMFQLFKNKPNDAISNSVHSVRYLNSYVRSSDLRLVS</sequence>
<dbReference type="Gene3D" id="1.10.10.60">
    <property type="entry name" value="Homeodomain-like"/>
    <property type="match status" value="1"/>
</dbReference>
<dbReference type="PROSITE" id="PS51253">
    <property type="entry name" value="HTH_CENPB"/>
    <property type="match status" value="1"/>
</dbReference>
<dbReference type="PANTHER" id="PTHR19303:SF74">
    <property type="entry name" value="POGO TRANSPOSABLE ELEMENT WITH KRAB DOMAIN"/>
    <property type="match status" value="1"/>
</dbReference>
<dbReference type="Pfam" id="PF03221">
    <property type="entry name" value="HTH_Tnp_Tc5"/>
    <property type="match status" value="1"/>
</dbReference>
<dbReference type="InterPro" id="IPR009057">
    <property type="entry name" value="Homeodomain-like_sf"/>
</dbReference>
<dbReference type="Proteomes" id="UP000504635">
    <property type="component" value="Unplaced"/>
</dbReference>
<dbReference type="InterPro" id="IPR006600">
    <property type="entry name" value="HTH_CenpB_DNA-bd_dom"/>
</dbReference>
<evidence type="ECO:0000256" key="1">
    <source>
        <dbReference type="ARBA" id="ARBA00004123"/>
    </source>
</evidence>
<dbReference type="GO" id="GO:0003677">
    <property type="term" value="F:DNA binding"/>
    <property type="evidence" value="ECO:0007669"/>
    <property type="project" value="UniProtKB-KW"/>
</dbReference>
<dbReference type="RefSeq" id="XP_030752340.1">
    <property type="nucleotide sequence ID" value="XM_030896480.1"/>
</dbReference>
<proteinExistence type="predicted"/>
<comment type="subcellular location">
    <subcellularLocation>
        <location evidence="1">Nucleus</location>
    </subcellularLocation>
</comment>
<feature type="domain" description="HTH CENPB-type" evidence="4">
    <location>
        <begin position="58"/>
        <end position="133"/>
    </location>
</feature>
<dbReference type="GeneID" id="115879587"/>
<dbReference type="InParanoid" id="A0A6J2XNA6"/>
<dbReference type="GO" id="GO:0005634">
    <property type="term" value="C:nucleus"/>
    <property type="evidence" value="ECO:0007669"/>
    <property type="project" value="UniProtKB-SubCell"/>
</dbReference>
<gene>
    <name evidence="6" type="primary">LOC115879587</name>
</gene>
<dbReference type="PANTHER" id="PTHR19303">
    <property type="entry name" value="TRANSPOSON"/>
    <property type="match status" value="1"/>
</dbReference>